<keyword evidence="4" id="KW-0804">Transcription</keyword>
<evidence type="ECO:0000256" key="1">
    <source>
        <dbReference type="ARBA" id="ARBA00009437"/>
    </source>
</evidence>
<dbReference type="RefSeq" id="WP_084256876.1">
    <property type="nucleotide sequence ID" value="NZ_FWWV01000013.1"/>
</dbReference>
<dbReference type="InterPro" id="IPR000847">
    <property type="entry name" value="LysR_HTH_N"/>
</dbReference>
<dbReference type="InterPro" id="IPR036388">
    <property type="entry name" value="WH-like_DNA-bd_sf"/>
</dbReference>
<dbReference type="PANTHER" id="PTHR30126:SF91">
    <property type="entry name" value="LYSR FAMILY TRANSCRIPTIONAL REGULATOR"/>
    <property type="match status" value="1"/>
</dbReference>
<dbReference type="GO" id="GO:0000976">
    <property type="term" value="F:transcription cis-regulatory region binding"/>
    <property type="evidence" value="ECO:0007669"/>
    <property type="project" value="TreeGrafter"/>
</dbReference>
<dbReference type="InterPro" id="IPR036390">
    <property type="entry name" value="WH_DNA-bd_sf"/>
</dbReference>
<reference evidence="7" key="1">
    <citation type="submission" date="2017-04" db="EMBL/GenBank/DDBJ databases">
        <authorList>
            <person name="Varghese N."/>
            <person name="Submissions S."/>
        </authorList>
    </citation>
    <scope>NUCLEOTIDE SEQUENCE [LARGE SCALE GENOMIC DNA]</scope>
    <source>
        <strain evidence="7">DSM 23072</strain>
    </source>
</reference>
<dbReference type="Proteomes" id="UP000192408">
    <property type="component" value="Unassembled WGS sequence"/>
</dbReference>
<proteinExistence type="inferred from homology"/>
<feature type="domain" description="HTH lysR-type" evidence="5">
    <location>
        <begin position="1"/>
        <end position="59"/>
    </location>
</feature>
<evidence type="ECO:0000256" key="3">
    <source>
        <dbReference type="ARBA" id="ARBA00023125"/>
    </source>
</evidence>
<dbReference type="Gene3D" id="3.40.190.290">
    <property type="match status" value="1"/>
</dbReference>
<comment type="similarity">
    <text evidence="1">Belongs to the LysR transcriptional regulatory family.</text>
</comment>
<sequence>MYSLEQLKIFVTVCEQGSFSAAARQLKRAQSGVSQAIANLEIEINQTLFDRDKNRLSLTETGQTLLPVAHGILQQTRYFEQKIDALARQEEHQLTLAVEESLLNDDLLAAMATLAAQFPITDIDIISASTFDIEPMVKSGQAQLGIVYKNESFPEEMDFILLGHNRFITVASPQHPLSRLSSISLSELQQHRQLVLRSIGKKALWFSQGITGMRWYANSHHVLAQLACENIGWTDLPEKLAEKYLRSGSLTSLKLEIEPDGNLIPIAALLSRRHQSGPVFDSLLNLLKQYWK</sequence>
<keyword evidence="3 6" id="KW-0238">DNA-binding</keyword>
<evidence type="ECO:0000313" key="7">
    <source>
        <dbReference type="Proteomes" id="UP000192408"/>
    </source>
</evidence>
<evidence type="ECO:0000313" key="6">
    <source>
        <dbReference type="EMBL" id="SMB84016.1"/>
    </source>
</evidence>
<dbReference type="SUPFAM" id="SSF46785">
    <property type="entry name" value="Winged helix' DNA-binding domain"/>
    <property type="match status" value="1"/>
</dbReference>
<dbReference type="Pfam" id="PF03466">
    <property type="entry name" value="LysR_substrate"/>
    <property type="match status" value="1"/>
</dbReference>
<dbReference type="SUPFAM" id="SSF53850">
    <property type="entry name" value="Periplasmic binding protein-like II"/>
    <property type="match status" value="1"/>
</dbReference>
<dbReference type="Pfam" id="PF00126">
    <property type="entry name" value="HTH_1"/>
    <property type="match status" value="1"/>
</dbReference>
<accession>A0A1W1USJ1</accession>
<keyword evidence="7" id="KW-1185">Reference proteome</keyword>
<evidence type="ECO:0000256" key="2">
    <source>
        <dbReference type="ARBA" id="ARBA00023015"/>
    </source>
</evidence>
<dbReference type="FunFam" id="1.10.10.10:FF:000001">
    <property type="entry name" value="LysR family transcriptional regulator"/>
    <property type="match status" value="1"/>
</dbReference>
<protein>
    <submittedName>
        <fullName evidence="6">DNA-binding transcriptional regulator, LysR family</fullName>
    </submittedName>
</protein>
<dbReference type="Gene3D" id="1.10.10.10">
    <property type="entry name" value="Winged helix-like DNA-binding domain superfamily/Winged helix DNA-binding domain"/>
    <property type="match status" value="1"/>
</dbReference>
<gene>
    <name evidence="6" type="ORF">SAMN05660772_00750</name>
</gene>
<dbReference type="EMBL" id="FWWV01000013">
    <property type="protein sequence ID" value="SMB84016.1"/>
    <property type="molecule type" value="Genomic_DNA"/>
</dbReference>
<organism evidence="6 7">
    <name type="scientific">Pasteurella testudinis DSM 23072</name>
    <dbReference type="NCBI Taxonomy" id="1122938"/>
    <lineage>
        <taxon>Bacteria</taxon>
        <taxon>Pseudomonadati</taxon>
        <taxon>Pseudomonadota</taxon>
        <taxon>Gammaproteobacteria</taxon>
        <taxon>Pasteurellales</taxon>
        <taxon>Pasteurellaceae</taxon>
        <taxon>Pasteurella</taxon>
    </lineage>
</organism>
<evidence type="ECO:0000259" key="5">
    <source>
        <dbReference type="PROSITE" id="PS50931"/>
    </source>
</evidence>
<keyword evidence="2" id="KW-0805">Transcription regulation</keyword>
<evidence type="ECO:0000256" key="4">
    <source>
        <dbReference type="ARBA" id="ARBA00023163"/>
    </source>
</evidence>
<dbReference type="PROSITE" id="PS50931">
    <property type="entry name" value="HTH_LYSR"/>
    <property type="match status" value="1"/>
</dbReference>
<dbReference type="GO" id="GO:0003700">
    <property type="term" value="F:DNA-binding transcription factor activity"/>
    <property type="evidence" value="ECO:0007669"/>
    <property type="project" value="InterPro"/>
</dbReference>
<dbReference type="STRING" id="1122938.SAMN05660772_00750"/>
<dbReference type="PRINTS" id="PR00039">
    <property type="entry name" value="HTHLYSR"/>
</dbReference>
<dbReference type="AlphaFoldDB" id="A0A1W1USJ1"/>
<dbReference type="InterPro" id="IPR005119">
    <property type="entry name" value="LysR_subst-bd"/>
</dbReference>
<name>A0A1W1USJ1_9PAST</name>
<dbReference type="PANTHER" id="PTHR30126">
    <property type="entry name" value="HTH-TYPE TRANSCRIPTIONAL REGULATOR"/>
    <property type="match status" value="1"/>
</dbReference>